<dbReference type="GO" id="GO:0000976">
    <property type="term" value="F:transcription cis-regulatory region binding"/>
    <property type="evidence" value="ECO:0007669"/>
    <property type="project" value="TreeGrafter"/>
</dbReference>
<dbReference type="PANTHER" id="PTHR30126:SF77">
    <property type="entry name" value="TRANSCRIPTIONAL REGULATORY PROTEIN"/>
    <property type="match status" value="1"/>
</dbReference>
<dbReference type="PROSITE" id="PS50931">
    <property type="entry name" value="HTH_LYSR"/>
    <property type="match status" value="1"/>
</dbReference>
<evidence type="ECO:0000256" key="4">
    <source>
        <dbReference type="ARBA" id="ARBA00023163"/>
    </source>
</evidence>
<keyword evidence="5" id="KW-0812">Transmembrane</keyword>
<dbReference type="Proteomes" id="UP000249590">
    <property type="component" value="Unassembled WGS sequence"/>
</dbReference>
<keyword evidence="8" id="KW-1185">Reference proteome</keyword>
<keyword evidence="5" id="KW-0472">Membrane</keyword>
<evidence type="ECO:0000313" key="7">
    <source>
        <dbReference type="EMBL" id="RAH97451.1"/>
    </source>
</evidence>
<organism evidence="7 8">
    <name type="scientific">Acuticoccus sediminis</name>
    <dbReference type="NCBI Taxonomy" id="2184697"/>
    <lineage>
        <taxon>Bacteria</taxon>
        <taxon>Pseudomonadati</taxon>
        <taxon>Pseudomonadota</taxon>
        <taxon>Alphaproteobacteria</taxon>
        <taxon>Hyphomicrobiales</taxon>
        <taxon>Amorphaceae</taxon>
        <taxon>Acuticoccus</taxon>
    </lineage>
</organism>
<comment type="similarity">
    <text evidence="1">Belongs to the LysR transcriptional regulatory family.</text>
</comment>
<accession>A0A8B2NIW2</accession>
<keyword evidence="5" id="KW-1133">Transmembrane helix</keyword>
<dbReference type="AlphaFoldDB" id="A0A8B2NIW2"/>
<dbReference type="CDD" id="cd05466">
    <property type="entry name" value="PBP2_LTTR_substrate"/>
    <property type="match status" value="1"/>
</dbReference>
<dbReference type="GO" id="GO:0003700">
    <property type="term" value="F:DNA-binding transcription factor activity"/>
    <property type="evidence" value="ECO:0007669"/>
    <property type="project" value="InterPro"/>
</dbReference>
<dbReference type="OrthoDB" id="9791253at2"/>
<keyword evidence="2" id="KW-0805">Transcription regulation</keyword>
<dbReference type="Gene3D" id="3.40.190.290">
    <property type="match status" value="1"/>
</dbReference>
<keyword evidence="4" id="KW-0804">Transcription</keyword>
<dbReference type="InterPro" id="IPR005119">
    <property type="entry name" value="LysR_subst-bd"/>
</dbReference>
<dbReference type="InterPro" id="IPR036388">
    <property type="entry name" value="WH-like_DNA-bd_sf"/>
</dbReference>
<dbReference type="Pfam" id="PF00126">
    <property type="entry name" value="HTH_1"/>
    <property type="match status" value="1"/>
</dbReference>
<dbReference type="Pfam" id="PF03466">
    <property type="entry name" value="LysR_substrate"/>
    <property type="match status" value="1"/>
</dbReference>
<keyword evidence="3" id="KW-0238">DNA-binding</keyword>
<gene>
    <name evidence="7" type="ORF">DLJ53_29095</name>
</gene>
<dbReference type="Gene3D" id="1.10.10.10">
    <property type="entry name" value="Winged helix-like DNA-binding domain superfamily/Winged helix DNA-binding domain"/>
    <property type="match status" value="1"/>
</dbReference>
<evidence type="ECO:0000256" key="2">
    <source>
        <dbReference type="ARBA" id="ARBA00023015"/>
    </source>
</evidence>
<feature type="transmembrane region" description="Helical" evidence="5">
    <location>
        <begin position="221"/>
        <end position="243"/>
    </location>
</feature>
<sequence>MRMIDIRTFVVLVRTRHFGRTAELLNTSQPAVSARIAALEKEFGSRLLERGRTFALTREGERALVAFETMLQTLEDLESDLAGTSVGPRVVKIGAIDTVAATFMPHMIDALHETVPSLRIELSVEGSNALLAGLADRVYDIVFAIDPAVGDNMRSFHSCMLEMVWVGAPGLVEAGRTYTVDELARLPIITFPKDTPPYRQIAPYFQDERVLAEKLTSTNSLFAIIALLLSGFGVGAVPVVTIARELASARLIPIDVAKPFPPLPVIASYQSVTHPALMALVTAEARRSAAAYCDALPDRSMWVA</sequence>
<dbReference type="RefSeq" id="WP_111352028.1">
    <property type="nucleotide sequence ID" value="NZ_JAIWKD010000009.1"/>
</dbReference>
<dbReference type="EMBL" id="QHHQ01000009">
    <property type="protein sequence ID" value="RAH97451.1"/>
    <property type="molecule type" value="Genomic_DNA"/>
</dbReference>
<reference evidence="7 8" key="1">
    <citation type="submission" date="2018-05" db="EMBL/GenBank/DDBJ databases">
        <title>Acuticoccus sediminis sp. nov., isolated from deep-sea sediment of Indian Ocean.</title>
        <authorList>
            <person name="Liu X."/>
            <person name="Lai Q."/>
            <person name="Du Y."/>
            <person name="Sun F."/>
            <person name="Zhang X."/>
            <person name="Wang S."/>
            <person name="Shao Z."/>
        </authorList>
    </citation>
    <scope>NUCLEOTIDE SEQUENCE [LARGE SCALE GENOMIC DNA]</scope>
    <source>
        <strain evidence="7 8">PTG4-2</strain>
    </source>
</reference>
<evidence type="ECO:0000259" key="6">
    <source>
        <dbReference type="PROSITE" id="PS50931"/>
    </source>
</evidence>
<evidence type="ECO:0000256" key="1">
    <source>
        <dbReference type="ARBA" id="ARBA00009437"/>
    </source>
</evidence>
<proteinExistence type="inferred from homology"/>
<dbReference type="PANTHER" id="PTHR30126">
    <property type="entry name" value="HTH-TYPE TRANSCRIPTIONAL REGULATOR"/>
    <property type="match status" value="1"/>
</dbReference>
<dbReference type="PRINTS" id="PR00039">
    <property type="entry name" value="HTHLYSR"/>
</dbReference>
<dbReference type="SUPFAM" id="SSF53850">
    <property type="entry name" value="Periplasmic binding protein-like II"/>
    <property type="match status" value="1"/>
</dbReference>
<evidence type="ECO:0000256" key="5">
    <source>
        <dbReference type="SAM" id="Phobius"/>
    </source>
</evidence>
<dbReference type="SUPFAM" id="SSF46785">
    <property type="entry name" value="Winged helix' DNA-binding domain"/>
    <property type="match status" value="1"/>
</dbReference>
<protein>
    <submittedName>
        <fullName evidence="7">LysR family transcriptional regulator</fullName>
    </submittedName>
</protein>
<dbReference type="InterPro" id="IPR036390">
    <property type="entry name" value="WH_DNA-bd_sf"/>
</dbReference>
<dbReference type="InterPro" id="IPR000847">
    <property type="entry name" value="LysR_HTH_N"/>
</dbReference>
<feature type="domain" description="HTH lysR-type" evidence="6">
    <location>
        <begin position="1"/>
        <end position="57"/>
    </location>
</feature>
<name>A0A8B2NIW2_9HYPH</name>
<evidence type="ECO:0000313" key="8">
    <source>
        <dbReference type="Proteomes" id="UP000249590"/>
    </source>
</evidence>
<comment type="caution">
    <text evidence="7">The sequence shown here is derived from an EMBL/GenBank/DDBJ whole genome shotgun (WGS) entry which is preliminary data.</text>
</comment>
<evidence type="ECO:0000256" key="3">
    <source>
        <dbReference type="ARBA" id="ARBA00023125"/>
    </source>
</evidence>